<name>A0A2P2JLK5_RHIMU</name>
<accession>A0A2P2JLK5</accession>
<evidence type="ECO:0000313" key="1">
    <source>
        <dbReference type="EMBL" id="MBW94352.1"/>
    </source>
</evidence>
<protein>
    <submittedName>
        <fullName evidence="1">Uncharacterized protein</fullName>
    </submittedName>
</protein>
<sequence>MGFGSFRFLSHR</sequence>
<organism evidence="1">
    <name type="scientific">Rhizophora mucronata</name>
    <name type="common">Asiatic mangrove</name>
    <dbReference type="NCBI Taxonomy" id="61149"/>
    <lineage>
        <taxon>Eukaryota</taxon>
        <taxon>Viridiplantae</taxon>
        <taxon>Streptophyta</taxon>
        <taxon>Embryophyta</taxon>
        <taxon>Tracheophyta</taxon>
        <taxon>Spermatophyta</taxon>
        <taxon>Magnoliopsida</taxon>
        <taxon>eudicotyledons</taxon>
        <taxon>Gunneridae</taxon>
        <taxon>Pentapetalae</taxon>
        <taxon>rosids</taxon>
        <taxon>fabids</taxon>
        <taxon>Malpighiales</taxon>
        <taxon>Rhizophoraceae</taxon>
        <taxon>Rhizophora</taxon>
    </lineage>
</organism>
<reference evidence="1" key="1">
    <citation type="submission" date="2018-02" db="EMBL/GenBank/DDBJ databases">
        <title>Rhizophora mucronata_Transcriptome.</title>
        <authorList>
            <person name="Meera S.P."/>
            <person name="Sreeshan A."/>
            <person name="Augustine A."/>
        </authorList>
    </citation>
    <scope>NUCLEOTIDE SEQUENCE</scope>
    <source>
        <tissue evidence="1">Leaf</tissue>
    </source>
</reference>
<dbReference type="EMBL" id="GGEC01013869">
    <property type="protein sequence ID" value="MBW94352.1"/>
    <property type="molecule type" value="Transcribed_RNA"/>
</dbReference>
<proteinExistence type="predicted"/>